<evidence type="ECO:0000313" key="1">
    <source>
        <dbReference type="EMBL" id="ABT14473.1"/>
    </source>
</evidence>
<evidence type="ECO:0000313" key="2">
    <source>
        <dbReference type="Proteomes" id="UP000202419"/>
    </source>
</evidence>
<organism evidence="1 2">
    <name type="scientific">Paramecium bursaria Chlorella virus NY2A</name>
    <name type="common">PBCV-NY2A</name>
    <dbReference type="NCBI Taxonomy" id="46021"/>
    <lineage>
        <taxon>Viruses</taxon>
        <taxon>Varidnaviria</taxon>
        <taxon>Bamfordvirae</taxon>
        <taxon>Nucleocytoviricota</taxon>
        <taxon>Megaviricetes</taxon>
        <taxon>Algavirales</taxon>
        <taxon>Phycodnaviridae</taxon>
        <taxon>Chlorovirus</taxon>
        <taxon>Chlorovirus americanus</taxon>
    </lineage>
</organism>
<dbReference type="EMBL" id="DQ491002">
    <property type="protein sequence ID" value="ABT14473.1"/>
    <property type="molecule type" value="Genomic_DNA"/>
</dbReference>
<proteinExistence type="predicted"/>
<organismHost>
    <name type="scientific">Chlorella</name>
    <dbReference type="NCBI Taxonomy" id="3071"/>
</organismHost>
<dbReference type="KEGG" id="vg:5659272"/>
<dbReference type="GeneID" id="5659272"/>
<gene>
    <name evidence="1" type="primary">B074R</name>
    <name evidence="1" type="ORF">NY2A_B074R</name>
</gene>
<sequence length="123" mass="13999">MILSHRPFVLNRPVLKLRCVSTKAISPEIMHIITEYVCPIAKNCSDMYIGTETHQMGVLNRINILMDTYDITHGEGYVLRALFQDNTDLAIELAKSFNNYNLGVEVVRETIQKLPDVTTIPHI</sequence>
<accession>A7IVU9</accession>
<dbReference type="RefSeq" id="YP_001497270.1">
    <property type="nucleotide sequence ID" value="NC_009898.1"/>
</dbReference>
<protein>
    <submittedName>
        <fullName evidence="1">Uncharacterized protein B074R</fullName>
    </submittedName>
</protein>
<dbReference type="Proteomes" id="UP000202419">
    <property type="component" value="Segment"/>
</dbReference>
<name>A7IVU9_PBCVN</name>
<dbReference type="OrthoDB" id="18376at10239"/>
<keyword evidence="2" id="KW-1185">Reference proteome</keyword>
<reference evidence="1 2" key="1">
    <citation type="journal article" date="2007" name="Virology">
        <title>Sequence and annotation of the 369-kb NY-2A and the 345-kb AR158 viruses that infect Chlorella NC64A.</title>
        <authorList>
            <person name="Fitzgerald L.A."/>
            <person name="Graves M.V."/>
            <person name="Li X."/>
            <person name="Feldblyum T."/>
            <person name="Nierman W.C."/>
            <person name="Van Etten J.L."/>
        </authorList>
    </citation>
    <scope>NUCLEOTIDE SEQUENCE [LARGE SCALE GENOMIC DNA]</scope>
    <source>
        <strain evidence="1 2">NY-2A</strain>
    </source>
</reference>